<dbReference type="InterPro" id="IPR024615">
    <property type="entry name" value="CRISPR-assoc_Cmr2_N"/>
</dbReference>
<reference evidence="4" key="1">
    <citation type="journal article" date="2021" name="Science">
        <title>Hunting the eagle killer: A cyanobacterial neurotoxin causes vacuolar myelinopathy.</title>
        <authorList>
            <person name="Breinlinger S."/>
            <person name="Phillips T.J."/>
            <person name="Haram B.N."/>
            <person name="Mares J."/>
            <person name="Martinez Yerena J.A."/>
            <person name="Hrouzek P."/>
            <person name="Sobotka R."/>
            <person name="Henderson W.M."/>
            <person name="Schmieder P."/>
            <person name="Williams S.M."/>
            <person name="Lauderdale J.D."/>
            <person name="Wilde H.D."/>
            <person name="Gerrin W."/>
            <person name="Kust A."/>
            <person name="Washington J.W."/>
            <person name="Wagner C."/>
            <person name="Geier B."/>
            <person name="Liebeke M."/>
            <person name="Enke H."/>
            <person name="Niedermeyer T.H.J."/>
            <person name="Wilde S.B."/>
        </authorList>
    </citation>
    <scope>NUCLEOTIDE SEQUENCE [LARGE SCALE GENOMIC DNA]</scope>
    <source>
        <strain evidence="4">Thurmond2011</strain>
    </source>
</reference>
<feature type="domain" description="CRISPR-associated protein Cmr2 N-terminal" evidence="2">
    <location>
        <begin position="7"/>
        <end position="44"/>
    </location>
</feature>
<evidence type="ECO:0000313" key="3">
    <source>
        <dbReference type="EMBL" id="MDR9894939.1"/>
    </source>
</evidence>
<feature type="coiled-coil region" evidence="1">
    <location>
        <begin position="199"/>
        <end position="226"/>
    </location>
</feature>
<keyword evidence="1" id="KW-0175">Coiled coil</keyword>
<dbReference type="Proteomes" id="UP000667802">
    <property type="component" value="Unassembled WGS sequence"/>
</dbReference>
<dbReference type="Gene3D" id="3.30.70.2220">
    <property type="entry name" value="CRISPR-Cas system, Cmr2 subunit, D1 domain, cysteine cluster"/>
    <property type="match status" value="1"/>
</dbReference>
<keyword evidence="4" id="KW-1185">Reference proteome</keyword>
<dbReference type="InterPro" id="IPR038242">
    <property type="entry name" value="Cmr2_N"/>
</dbReference>
<accession>A0AAP5I722</accession>
<organism evidence="3 4">
    <name type="scientific">Aetokthonos hydrillicola Thurmond2011</name>
    <dbReference type="NCBI Taxonomy" id="2712845"/>
    <lineage>
        <taxon>Bacteria</taxon>
        <taxon>Bacillati</taxon>
        <taxon>Cyanobacteriota</taxon>
        <taxon>Cyanophyceae</taxon>
        <taxon>Nostocales</taxon>
        <taxon>Hapalosiphonaceae</taxon>
        <taxon>Aetokthonos</taxon>
    </lineage>
</organism>
<evidence type="ECO:0000256" key="1">
    <source>
        <dbReference type="SAM" id="Coils"/>
    </source>
</evidence>
<gene>
    <name evidence="3" type="ORF">G7B40_010215</name>
</gene>
<evidence type="ECO:0000259" key="2">
    <source>
        <dbReference type="Pfam" id="PF12469"/>
    </source>
</evidence>
<proteinExistence type="predicted"/>
<dbReference type="EMBL" id="JAALHA020000003">
    <property type="protein sequence ID" value="MDR9894939.1"/>
    <property type="molecule type" value="Genomic_DNA"/>
</dbReference>
<name>A0AAP5I722_9CYAN</name>
<evidence type="ECO:0000313" key="4">
    <source>
        <dbReference type="Proteomes" id="UP000667802"/>
    </source>
</evidence>
<dbReference type="InterPro" id="IPR043128">
    <property type="entry name" value="Rev_trsase/Diguanyl_cyclase"/>
</dbReference>
<dbReference type="Pfam" id="PF12469">
    <property type="entry name" value="Cmr2_N"/>
    <property type="match status" value="1"/>
</dbReference>
<dbReference type="RefSeq" id="WP_208338958.1">
    <property type="nucleotide sequence ID" value="NZ_CAWQFN010000472.1"/>
</dbReference>
<sequence>MMNQVYTAITFAPVQGFIEKSRKLRDLYGSSFILSYIASAICCKATDLGLWVVSPASINLTQGTPNQIIIKGNFPRQDAEEVLKSTWHGVTQACRQWIEDNVDGNYSWQREWNLWTNYAWEFFWGQGETMSAARSNLNEIKRSRNWSAINWTGESSTLSGADAIAIPSLCSTHPHSWNYQTQKTEIKEFYKNLSYAVGKNFIEHIIAQLKQNNKKIENRLIEKYGQGFILFVKDRFPKISQGERTELIHEYGAAIIDIDEELSIPELIKRLITLEVISVPLGIATEDIPETFRDLNRLNNKKNQSTIEPDNRWSGWFQGDGDKAGEYLKSLSNKQDANPDNDTHDFSMAMLKWGEESLKPSLNYTGKGRIIYAGGDDFLGVFYRTPPKTRFLVKLVKCVSYRLAKSQPESKQEIDEFNQEFNKKGLHQDVKLSSEIREGFAYIIKNENDSELKQALAEAGLNQIEAENLFKEPVLKPQECLDWFYKFNPDNHNALWKQHQKPIGVSVGFVWAAPGVPQRDILQHCRDVEKKAKKQGRNRLAIRILFNSGNHLDWVCPWWCLQEVLEGYCDRSWRILDGHREAGRQNGDRNQQTAKKANWGHIYADVAVLESRHAFKNQIDIAKALFGIYFPEQKYILEQHLWDSQGKTGILGNQEGDSKYTIEALNNWVINLAKIGFHLCQ</sequence>
<comment type="caution">
    <text evidence="3">The sequence shown here is derived from an EMBL/GenBank/DDBJ whole genome shotgun (WGS) entry which is preliminary data.</text>
</comment>
<dbReference type="Gene3D" id="3.30.70.270">
    <property type="match status" value="1"/>
</dbReference>
<protein>
    <recommendedName>
        <fullName evidence="2">CRISPR-associated protein Cmr2 N-terminal domain-containing protein</fullName>
    </recommendedName>
</protein>
<dbReference type="AlphaFoldDB" id="A0AAP5I722"/>